<evidence type="ECO:0000256" key="1">
    <source>
        <dbReference type="ARBA" id="ARBA00022679"/>
    </source>
</evidence>
<organism evidence="4 5">
    <name type="scientific">Exilibacterium tricleocarpae</name>
    <dbReference type="NCBI Taxonomy" id="2591008"/>
    <lineage>
        <taxon>Bacteria</taxon>
        <taxon>Pseudomonadati</taxon>
        <taxon>Pseudomonadota</taxon>
        <taxon>Gammaproteobacteria</taxon>
        <taxon>Cellvibrionales</taxon>
        <taxon>Cellvibrionaceae</taxon>
        <taxon>Exilibacterium</taxon>
    </lineage>
</organism>
<keyword evidence="5" id="KW-1185">Reference proteome</keyword>
<dbReference type="InterPro" id="IPR045078">
    <property type="entry name" value="TST/MPST-like"/>
</dbReference>
<dbReference type="PROSITE" id="PS50206">
    <property type="entry name" value="RHODANESE_3"/>
    <property type="match status" value="2"/>
</dbReference>
<gene>
    <name evidence="4" type="ORF">FKG94_14350</name>
</gene>
<comment type="caution">
    <text evidence="4">The sequence shown here is derived from an EMBL/GenBank/DDBJ whole genome shotgun (WGS) entry which is preliminary data.</text>
</comment>
<dbReference type="PANTHER" id="PTHR11364:SF27">
    <property type="entry name" value="SULFURTRANSFERASE"/>
    <property type="match status" value="1"/>
</dbReference>
<dbReference type="PANTHER" id="PTHR11364">
    <property type="entry name" value="THIOSULFATE SULFERTANSFERASE"/>
    <property type="match status" value="1"/>
</dbReference>
<accession>A0A545TLW9</accession>
<feature type="domain" description="Rhodanese" evidence="3">
    <location>
        <begin position="165"/>
        <end position="274"/>
    </location>
</feature>
<dbReference type="CDD" id="cd01448">
    <property type="entry name" value="TST_Repeat_1"/>
    <property type="match status" value="1"/>
</dbReference>
<evidence type="ECO:0000259" key="3">
    <source>
        <dbReference type="PROSITE" id="PS50206"/>
    </source>
</evidence>
<feature type="domain" description="Rhodanese" evidence="3">
    <location>
        <begin position="16"/>
        <end position="135"/>
    </location>
</feature>
<dbReference type="InterPro" id="IPR036873">
    <property type="entry name" value="Rhodanese-like_dom_sf"/>
</dbReference>
<dbReference type="InterPro" id="IPR001763">
    <property type="entry name" value="Rhodanese-like_dom"/>
</dbReference>
<evidence type="ECO:0000313" key="5">
    <source>
        <dbReference type="Proteomes" id="UP000319732"/>
    </source>
</evidence>
<name>A0A545TLW9_9GAMM</name>
<reference evidence="4 5" key="1">
    <citation type="submission" date="2019-06" db="EMBL/GenBank/DDBJ databases">
        <title>Whole genome sequence for Cellvibrionaceae sp. R142.</title>
        <authorList>
            <person name="Wang G."/>
        </authorList>
    </citation>
    <scope>NUCLEOTIDE SEQUENCE [LARGE SCALE GENOMIC DNA]</scope>
    <source>
        <strain evidence="4 5">R142</strain>
    </source>
</reference>
<sequence>MTDALLLSAAELRRRLGPDTVVIDCRFSLADPRLGYRQYREGHVPGAHYFSLDMDMSGPVAPHGGRHPLPDTKDFVAKLRATGVNNDSLVVAYDDSGLAFAARLWWLLRYCGHTRVALLQGGFSAWSNAGYPRDRRTPDSDNGTFDPRLQLDWVVDVEQVQRLVKRGSAVLIDSREAHRYRGEEEPVDPVAGHIPGALNFPWQDAIDGGGCALPAAGQQARWQALPDDRNLVVYCGSGVTACVNLLSLHMAGKQARLYPGSWSDWCSYPQLPVATQVSQPG</sequence>
<dbReference type="Proteomes" id="UP000319732">
    <property type="component" value="Unassembled WGS sequence"/>
</dbReference>
<keyword evidence="2" id="KW-0677">Repeat</keyword>
<dbReference type="AlphaFoldDB" id="A0A545TLW9"/>
<dbReference type="CDD" id="cd01449">
    <property type="entry name" value="TST_Repeat_2"/>
    <property type="match status" value="1"/>
</dbReference>
<keyword evidence="1 4" id="KW-0808">Transferase</keyword>
<dbReference type="OrthoDB" id="9781034at2"/>
<evidence type="ECO:0000313" key="4">
    <source>
        <dbReference type="EMBL" id="TQV78245.1"/>
    </source>
</evidence>
<proteinExistence type="predicted"/>
<dbReference type="EMBL" id="VHSG01000013">
    <property type="protein sequence ID" value="TQV78245.1"/>
    <property type="molecule type" value="Genomic_DNA"/>
</dbReference>
<dbReference type="SMART" id="SM00450">
    <property type="entry name" value="RHOD"/>
    <property type="match status" value="2"/>
</dbReference>
<dbReference type="Gene3D" id="3.40.250.10">
    <property type="entry name" value="Rhodanese-like domain"/>
    <property type="match status" value="2"/>
</dbReference>
<dbReference type="PROSITE" id="PS00380">
    <property type="entry name" value="RHODANESE_1"/>
    <property type="match status" value="1"/>
</dbReference>
<dbReference type="InterPro" id="IPR001307">
    <property type="entry name" value="Thiosulphate_STrfase_CS"/>
</dbReference>
<dbReference type="RefSeq" id="WP_142905025.1">
    <property type="nucleotide sequence ID" value="NZ_ML660094.1"/>
</dbReference>
<protein>
    <submittedName>
        <fullName evidence="4">Sulfurtransferase</fullName>
    </submittedName>
</protein>
<evidence type="ECO:0000256" key="2">
    <source>
        <dbReference type="ARBA" id="ARBA00022737"/>
    </source>
</evidence>
<dbReference type="SUPFAM" id="SSF52821">
    <property type="entry name" value="Rhodanese/Cell cycle control phosphatase"/>
    <property type="match status" value="2"/>
</dbReference>
<dbReference type="GO" id="GO:0004792">
    <property type="term" value="F:thiosulfate-cyanide sulfurtransferase activity"/>
    <property type="evidence" value="ECO:0007669"/>
    <property type="project" value="InterPro"/>
</dbReference>
<dbReference type="Pfam" id="PF00581">
    <property type="entry name" value="Rhodanese"/>
    <property type="match status" value="2"/>
</dbReference>